<feature type="signal peptide" evidence="1">
    <location>
        <begin position="1"/>
        <end position="22"/>
    </location>
</feature>
<evidence type="ECO:0000256" key="1">
    <source>
        <dbReference type="SAM" id="SignalP"/>
    </source>
</evidence>
<accession>A0A917J2Y7</accession>
<protein>
    <recommendedName>
        <fullName evidence="2">Thioredoxin domain-containing protein</fullName>
    </recommendedName>
</protein>
<dbReference type="SUPFAM" id="SSF52833">
    <property type="entry name" value="Thioredoxin-like"/>
    <property type="match status" value="1"/>
</dbReference>
<dbReference type="InterPro" id="IPR050553">
    <property type="entry name" value="Thioredoxin_ResA/DsbE_sf"/>
</dbReference>
<gene>
    <name evidence="3" type="ORF">GCM10011379_48320</name>
</gene>
<dbReference type="Pfam" id="PF00578">
    <property type="entry name" value="AhpC-TSA"/>
    <property type="match status" value="1"/>
</dbReference>
<dbReference type="PANTHER" id="PTHR42852:SF17">
    <property type="entry name" value="THIOREDOXIN-LIKE PROTEIN HI_1115"/>
    <property type="match status" value="1"/>
</dbReference>
<name>A0A917J2Y7_9BACT</name>
<keyword evidence="4" id="KW-1185">Reference proteome</keyword>
<dbReference type="AlphaFoldDB" id="A0A917J2Y7"/>
<reference evidence="3" key="1">
    <citation type="journal article" date="2014" name="Int. J. Syst. Evol. Microbiol.">
        <title>Complete genome sequence of Corynebacterium casei LMG S-19264T (=DSM 44701T), isolated from a smear-ripened cheese.</title>
        <authorList>
            <consortium name="US DOE Joint Genome Institute (JGI-PGF)"/>
            <person name="Walter F."/>
            <person name="Albersmeier A."/>
            <person name="Kalinowski J."/>
            <person name="Ruckert C."/>
        </authorList>
    </citation>
    <scope>NUCLEOTIDE SEQUENCE</scope>
    <source>
        <strain evidence="3">CGMCC 1.15290</strain>
    </source>
</reference>
<evidence type="ECO:0000313" key="3">
    <source>
        <dbReference type="EMBL" id="GGH79244.1"/>
    </source>
</evidence>
<dbReference type="InterPro" id="IPR036249">
    <property type="entry name" value="Thioredoxin-like_sf"/>
</dbReference>
<evidence type="ECO:0000313" key="4">
    <source>
        <dbReference type="Proteomes" id="UP000627292"/>
    </source>
</evidence>
<reference evidence="3" key="2">
    <citation type="submission" date="2020-09" db="EMBL/GenBank/DDBJ databases">
        <authorList>
            <person name="Sun Q."/>
            <person name="Zhou Y."/>
        </authorList>
    </citation>
    <scope>NUCLEOTIDE SEQUENCE</scope>
    <source>
        <strain evidence="3">CGMCC 1.15290</strain>
    </source>
</reference>
<feature type="domain" description="Thioredoxin" evidence="2">
    <location>
        <begin position="499"/>
        <end position="657"/>
    </location>
</feature>
<dbReference type="RefSeq" id="WP_188957335.1">
    <property type="nucleotide sequence ID" value="NZ_BMIB01000005.1"/>
</dbReference>
<dbReference type="GO" id="GO:0016491">
    <property type="term" value="F:oxidoreductase activity"/>
    <property type="evidence" value="ECO:0007669"/>
    <property type="project" value="InterPro"/>
</dbReference>
<feature type="chain" id="PRO_5036813709" description="Thioredoxin domain-containing protein" evidence="1">
    <location>
        <begin position="23"/>
        <end position="659"/>
    </location>
</feature>
<dbReference type="PROSITE" id="PS51352">
    <property type="entry name" value="THIOREDOXIN_2"/>
    <property type="match status" value="1"/>
</dbReference>
<dbReference type="CDD" id="cd02966">
    <property type="entry name" value="TlpA_like_family"/>
    <property type="match status" value="1"/>
</dbReference>
<dbReference type="PANTHER" id="PTHR42852">
    <property type="entry name" value="THIOL:DISULFIDE INTERCHANGE PROTEIN DSBE"/>
    <property type="match status" value="1"/>
</dbReference>
<sequence length="659" mass="74650">MSTKKWMVPVLAAVLTAAGARAQSAVKYTPLRPTEGQPVSIYYNPEHTPLKGLAPVTGVIYLYCNNHWEAHDLDMKMTDSGWIANYLLPEGTAFMIPNFSANGITDKGGIATYATMGFNKEGRQAALSYAAWSYLRTPLLKSQVPPATVDSAVIKPEVSRFWMNNELRDHPESRRKIFYNTMVVLKELDVAKFDTILPREAKFFASLPDVTEDELMDVSKAYRQLKGNKAVADSLDQVIIARFPNGITARDKEIFKMFLAKADVKVDMWKAFAQRFPLDSFRNVDTETDKWYYDKTFRAVVYIEMAKKNYDFLKAMSPIGTFTSQSEFHRLLVMGPYEHGEVNAEFIFPYSAMLVELMEYRSLHKDGAESRFYSPLQWKQLILGRATPAFFGHASLLHKLGRDKEALVWMEKVNMQRAAQNAAFQGLYALLLEKNGRHKEAMQVVENSAALNSIIPEAIEMLKKEYVRKNGSDKGFDEYFNNLKSADQLDAQRKHIREQMISKDAPLFKLEQLKGGTADLSRLKGHIVVLDFWATWCGPCKAALPGMQMAVNKYAKDDKVDFFFIATQETKPDYKEQIKAFLKEHNYSLNVLYDGKSASGHLDEAYSKYAKTVHSSGIPAKFIIDGKGQIRWYAAGYMGSPSALADEISYIIELLKKEG</sequence>
<dbReference type="InterPro" id="IPR013766">
    <property type="entry name" value="Thioredoxin_domain"/>
</dbReference>
<dbReference type="EMBL" id="BMIB01000005">
    <property type="protein sequence ID" value="GGH79244.1"/>
    <property type="molecule type" value="Genomic_DNA"/>
</dbReference>
<dbReference type="GO" id="GO:0016209">
    <property type="term" value="F:antioxidant activity"/>
    <property type="evidence" value="ECO:0007669"/>
    <property type="project" value="InterPro"/>
</dbReference>
<dbReference type="Gene3D" id="3.40.30.10">
    <property type="entry name" value="Glutaredoxin"/>
    <property type="match status" value="1"/>
</dbReference>
<dbReference type="InterPro" id="IPR000866">
    <property type="entry name" value="AhpC/TSA"/>
</dbReference>
<evidence type="ECO:0000259" key="2">
    <source>
        <dbReference type="PROSITE" id="PS51352"/>
    </source>
</evidence>
<proteinExistence type="predicted"/>
<dbReference type="Proteomes" id="UP000627292">
    <property type="component" value="Unassembled WGS sequence"/>
</dbReference>
<comment type="caution">
    <text evidence="3">The sequence shown here is derived from an EMBL/GenBank/DDBJ whole genome shotgun (WGS) entry which is preliminary data.</text>
</comment>
<organism evidence="3 4">
    <name type="scientific">Filimonas zeae</name>
    <dbReference type="NCBI Taxonomy" id="1737353"/>
    <lineage>
        <taxon>Bacteria</taxon>
        <taxon>Pseudomonadati</taxon>
        <taxon>Bacteroidota</taxon>
        <taxon>Chitinophagia</taxon>
        <taxon>Chitinophagales</taxon>
        <taxon>Chitinophagaceae</taxon>
        <taxon>Filimonas</taxon>
    </lineage>
</organism>
<keyword evidence="1" id="KW-0732">Signal</keyword>